<feature type="compositionally biased region" description="Pro residues" evidence="1">
    <location>
        <begin position="9"/>
        <end position="18"/>
    </location>
</feature>
<feature type="transmembrane region" description="Helical" evidence="2">
    <location>
        <begin position="166"/>
        <end position="188"/>
    </location>
</feature>
<keyword evidence="2" id="KW-0812">Transmembrane</keyword>
<feature type="compositionally biased region" description="Low complexity" evidence="1">
    <location>
        <begin position="59"/>
        <end position="70"/>
    </location>
</feature>
<sequence>MSTPENDPQTPPGEPDPPQYGQRAPQDPASGQPPYGQQPGAEQPYNPYGQNPNHYGQVPQGNNPYGQPAPGNYPPGQQPYPGGYPMPQQGNFAPPQMPTHRPKELETSFWAIIAAGVIFAFGTISSIFSMDVAAFRRELSMVPDLENQLQASGLSLDQMVGMLPTIQSTVVVFAVILLLVYVLVAFMVRKGSSVARIFATVFAVLSLLGLGSGLLLALSVILGVVGVVFAWLRPSSQYIAARRAARTAGYR</sequence>
<evidence type="ECO:0000256" key="1">
    <source>
        <dbReference type="SAM" id="MobiDB-lite"/>
    </source>
</evidence>
<keyword evidence="4" id="KW-1185">Reference proteome</keyword>
<accession>A0ABP9TMX3</accession>
<evidence type="ECO:0008006" key="5">
    <source>
        <dbReference type="Google" id="ProtNLM"/>
    </source>
</evidence>
<dbReference type="EMBL" id="BAABLK010000034">
    <property type="protein sequence ID" value="GAA5228036.1"/>
    <property type="molecule type" value="Genomic_DNA"/>
</dbReference>
<feature type="transmembrane region" description="Helical" evidence="2">
    <location>
        <begin position="109"/>
        <end position="130"/>
    </location>
</feature>
<dbReference type="RefSeq" id="WP_210099962.1">
    <property type="nucleotide sequence ID" value="NZ_BAABLK010000034.1"/>
</dbReference>
<evidence type="ECO:0000313" key="3">
    <source>
        <dbReference type="EMBL" id="GAA5228036.1"/>
    </source>
</evidence>
<reference evidence="4" key="1">
    <citation type="journal article" date="2019" name="Int. J. Syst. Evol. Microbiol.">
        <title>The Global Catalogue of Microorganisms (GCM) 10K type strain sequencing project: providing services to taxonomists for standard genome sequencing and annotation.</title>
        <authorList>
            <consortium name="The Broad Institute Genomics Platform"/>
            <consortium name="The Broad Institute Genome Sequencing Center for Infectious Disease"/>
            <person name="Wu L."/>
            <person name="Ma J."/>
        </authorList>
    </citation>
    <scope>NUCLEOTIDE SEQUENCE [LARGE SCALE GENOMIC DNA]</scope>
    <source>
        <strain evidence="4">JCM 18952</strain>
    </source>
</reference>
<evidence type="ECO:0000256" key="2">
    <source>
        <dbReference type="SAM" id="Phobius"/>
    </source>
</evidence>
<feature type="compositionally biased region" description="Pro residues" evidence="1">
    <location>
        <begin position="71"/>
        <end position="84"/>
    </location>
</feature>
<dbReference type="Proteomes" id="UP001501257">
    <property type="component" value="Unassembled WGS sequence"/>
</dbReference>
<name>A0ABP9TMX3_9MICC</name>
<organism evidence="3 4">
    <name type="scientific">Paeniglutamicibacter antarcticus</name>
    <dbReference type="NCBI Taxonomy" id="494023"/>
    <lineage>
        <taxon>Bacteria</taxon>
        <taxon>Bacillati</taxon>
        <taxon>Actinomycetota</taxon>
        <taxon>Actinomycetes</taxon>
        <taxon>Micrococcales</taxon>
        <taxon>Micrococcaceae</taxon>
        <taxon>Paeniglutamicibacter</taxon>
    </lineage>
</organism>
<protein>
    <recommendedName>
        <fullName evidence="5">DUF4064 domain-containing protein</fullName>
    </recommendedName>
</protein>
<gene>
    <name evidence="3" type="ORF">GCM10025778_25690</name>
</gene>
<feature type="region of interest" description="Disordered" evidence="1">
    <location>
        <begin position="1"/>
        <end position="101"/>
    </location>
</feature>
<keyword evidence="2" id="KW-1133">Transmembrane helix</keyword>
<keyword evidence="2" id="KW-0472">Membrane</keyword>
<evidence type="ECO:0000313" key="4">
    <source>
        <dbReference type="Proteomes" id="UP001501257"/>
    </source>
</evidence>
<feature type="transmembrane region" description="Helical" evidence="2">
    <location>
        <begin position="200"/>
        <end position="232"/>
    </location>
</feature>
<proteinExistence type="predicted"/>
<comment type="caution">
    <text evidence="3">The sequence shown here is derived from an EMBL/GenBank/DDBJ whole genome shotgun (WGS) entry which is preliminary data.</text>
</comment>